<gene>
    <name evidence="2" type="ORF">RQM59_10685</name>
</gene>
<feature type="domain" description="Phage tail collar" evidence="1">
    <location>
        <begin position="6"/>
        <end position="62"/>
    </location>
</feature>
<organism evidence="2 3">
    <name type="scientific">Asprobacillus argus</name>
    <dbReference type="NCBI Taxonomy" id="3076534"/>
    <lineage>
        <taxon>Bacteria</taxon>
        <taxon>Pseudomonadati</taxon>
        <taxon>Bacteroidota</taxon>
        <taxon>Flavobacteriia</taxon>
        <taxon>Flavobacteriales</taxon>
        <taxon>Flavobacteriaceae</taxon>
        <taxon>Asprobacillus</taxon>
    </lineage>
</organism>
<name>A0ABU3LGY7_9FLAO</name>
<dbReference type="Pfam" id="PF07484">
    <property type="entry name" value="Collar"/>
    <property type="match status" value="1"/>
</dbReference>
<dbReference type="Gene3D" id="3.90.1340.10">
    <property type="entry name" value="Phage tail collar domain"/>
    <property type="match status" value="1"/>
</dbReference>
<sequence>MSTFVGEIRAFAGNFVPEGWYACDGALLPVSQHTTLYSLIGNIYGGTPNQTFNLPDLRGRVPAGIGQMPGGSLYTLGEQGGIEVNTLSVNQLPAHNHTAAVTPISIGGSVNASINVNNASNDSGEEPNGAYLGKSDGTALYASSSDGSALAADSISVDSSGLQVSQPTTSIGMTGAGQTIENRQPFLGIMWIINYDGVYPNRS</sequence>
<comment type="caution">
    <text evidence="2">The sequence shown here is derived from an EMBL/GenBank/DDBJ whole genome shotgun (WGS) entry which is preliminary data.</text>
</comment>
<reference evidence="2 3" key="1">
    <citation type="submission" date="2023-09" db="EMBL/GenBank/DDBJ databases">
        <title>Novel taxa isolated from Blanes Bay.</title>
        <authorList>
            <person name="Rey-Velasco X."/>
            <person name="Lucena T."/>
        </authorList>
    </citation>
    <scope>NUCLEOTIDE SEQUENCE [LARGE SCALE GENOMIC DNA]</scope>
    <source>
        <strain evidence="2 3">S356</strain>
    </source>
</reference>
<dbReference type="SUPFAM" id="SSF88874">
    <property type="entry name" value="Receptor-binding domain of short tail fibre protein gp12"/>
    <property type="match status" value="1"/>
</dbReference>
<protein>
    <submittedName>
        <fullName evidence="2">Tail fiber protein</fullName>
    </submittedName>
</protein>
<dbReference type="InterPro" id="IPR037053">
    <property type="entry name" value="Phage_tail_collar_dom_sf"/>
</dbReference>
<accession>A0ABU3LGY7</accession>
<keyword evidence="3" id="KW-1185">Reference proteome</keyword>
<evidence type="ECO:0000313" key="2">
    <source>
        <dbReference type="EMBL" id="MDT7832847.1"/>
    </source>
</evidence>
<dbReference type="RefSeq" id="WP_349242100.1">
    <property type="nucleotide sequence ID" value="NZ_JAVTTO010000004.1"/>
</dbReference>
<proteinExistence type="predicted"/>
<evidence type="ECO:0000259" key="1">
    <source>
        <dbReference type="Pfam" id="PF07484"/>
    </source>
</evidence>
<evidence type="ECO:0000313" key="3">
    <source>
        <dbReference type="Proteomes" id="UP001257277"/>
    </source>
</evidence>
<dbReference type="EMBL" id="JAVTTO010000004">
    <property type="protein sequence ID" value="MDT7832847.1"/>
    <property type="molecule type" value="Genomic_DNA"/>
</dbReference>
<dbReference type="Proteomes" id="UP001257277">
    <property type="component" value="Unassembled WGS sequence"/>
</dbReference>
<dbReference type="InterPro" id="IPR011083">
    <property type="entry name" value="Phage_tail_collar_dom"/>
</dbReference>